<dbReference type="CDD" id="cd11615">
    <property type="entry name" value="SAF_NeuB_like"/>
    <property type="match status" value="1"/>
</dbReference>
<dbReference type="SUPFAM" id="SSF51569">
    <property type="entry name" value="Aldolase"/>
    <property type="match status" value="1"/>
</dbReference>
<dbReference type="InterPro" id="IPR006190">
    <property type="entry name" value="SAF_AFP_Neu5Ac"/>
</dbReference>
<dbReference type="InterPro" id="IPR057736">
    <property type="entry name" value="SAF_PseI/NeuA/NeuB"/>
</dbReference>
<dbReference type="SMART" id="SM00858">
    <property type="entry name" value="SAF"/>
    <property type="match status" value="1"/>
</dbReference>
<dbReference type="PANTHER" id="PTHR42966:SF1">
    <property type="entry name" value="SIALIC ACID SYNTHASE"/>
    <property type="match status" value="1"/>
</dbReference>
<dbReference type="Gene3D" id="3.90.1210.10">
    <property type="entry name" value="Antifreeze-like/N-acetylneuraminic acid synthase C-terminal domain"/>
    <property type="match status" value="1"/>
</dbReference>
<dbReference type="InterPro" id="IPR013132">
    <property type="entry name" value="PseI/NeuA/B-like_N"/>
</dbReference>
<dbReference type="SUPFAM" id="SSF51269">
    <property type="entry name" value="AFP III-like domain"/>
    <property type="match status" value="1"/>
</dbReference>
<feature type="domain" description="AFP-like" evidence="1">
    <location>
        <begin position="288"/>
        <end position="343"/>
    </location>
</feature>
<protein>
    <submittedName>
        <fullName evidence="2">N-acetylneuraminate synthase family protein</fullName>
    </submittedName>
</protein>
<dbReference type="Pfam" id="PF08666">
    <property type="entry name" value="SAF"/>
    <property type="match status" value="1"/>
</dbReference>
<proteinExistence type="predicted"/>
<dbReference type="PROSITE" id="PS50844">
    <property type="entry name" value="AFP_LIKE"/>
    <property type="match status" value="1"/>
</dbReference>
<evidence type="ECO:0000313" key="3">
    <source>
        <dbReference type="Proteomes" id="UP001305521"/>
    </source>
</evidence>
<dbReference type="Proteomes" id="UP001305521">
    <property type="component" value="Chromosome"/>
</dbReference>
<dbReference type="EMBL" id="CP137852">
    <property type="protein sequence ID" value="WPB87454.1"/>
    <property type="molecule type" value="Genomic_DNA"/>
</dbReference>
<dbReference type="InterPro" id="IPR013974">
    <property type="entry name" value="SAF"/>
</dbReference>
<reference evidence="2 3" key="1">
    <citation type="submission" date="2023-11" db="EMBL/GenBank/DDBJ databases">
        <title>Arctic aerobic anoxygenic photoheterotroph Sediminicoccus rosea KRV36 adapts its photosynthesis to long days of polar summer.</title>
        <authorList>
            <person name="Tomasch J."/>
            <person name="Kopejtka K."/>
            <person name="Bily T."/>
            <person name="Gardiner A.T."/>
            <person name="Gardian Z."/>
            <person name="Shivaramu S."/>
            <person name="Koblizek M."/>
            <person name="Engelhardt F."/>
            <person name="Kaftan D."/>
        </authorList>
    </citation>
    <scope>NUCLEOTIDE SEQUENCE [LARGE SCALE GENOMIC DNA]</scope>
    <source>
        <strain evidence="2 3">R-30</strain>
    </source>
</reference>
<evidence type="ECO:0000259" key="1">
    <source>
        <dbReference type="PROSITE" id="PS50844"/>
    </source>
</evidence>
<sequence length="343" mass="37600">MQIEIDGRAIGDGQPNFIIAEIGSNHNGDFALALRLIDAAAESGADAVKFQTFKASSHYSRRTPDVNYLKGVSIYELIESIELDRSWHAPLKEHAEQRGVVFLSSPCDPEAIAELAALGMAANKVASFDITDLDLVRLCAETCKPVILSTGMADWMEIQRAVETCRTAGNRDIVLLQCTSLYPAPSELSNLAAMRVMRDAFGVLTGYSDHTIGEHIPIASVALGGCMIEKHFTLDRAMAGPDHRFAMEPGEFAAMVRHVREVEKAIGDGAKAGPRPEEADMYEKCRRSLHAARAIEPGEVLSREMLTAKRPGLGIPPHMMDHVLGRSAKTRIEADEWITWQHI</sequence>
<dbReference type="InterPro" id="IPR036732">
    <property type="entry name" value="AFP_Neu5c_C_sf"/>
</dbReference>
<keyword evidence="3" id="KW-1185">Reference proteome</keyword>
<accession>A0ABZ0PNZ6</accession>
<dbReference type="PANTHER" id="PTHR42966">
    <property type="entry name" value="N-ACETYLNEURAMINATE SYNTHASE"/>
    <property type="match status" value="1"/>
</dbReference>
<gene>
    <name evidence="2" type="ORF">R9Z33_11355</name>
</gene>
<evidence type="ECO:0000313" key="2">
    <source>
        <dbReference type="EMBL" id="WPB87454.1"/>
    </source>
</evidence>
<dbReference type="RefSeq" id="WP_318651406.1">
    <property type="nucleotide sequence ID" value="NZ_CP137852.1"/>
</dbReference>
<organism evidence="2 3">
    <name type="scientific">Sediminicoccus rosea</name>
    <dbReference type="NCBI Taxonomy" id="1225128"/>
    <lineage>
        <taxon>Bacteria</taxon>
        <taxon>Pseudomonadati</taxon>
        <taxon>Pseudomonadota</taxon>
        <taxon>Alphaproteobacteria</taxon>
        <taxon>Acetobacterales</taxon>
        <taxon>Roseomonadaceae</taxon>
        <taxon>Sediminicoccus</taxon>
    </lineage>
</organism>
<name>A0ABZ0PNZ6_9PROT</name>
<dbReference type="InterPro" id="IPR051690">
    <property type="entry name" value="PseI-like"/>
</dbReference>
<dbReference type="Gene3D" id="3.20.20.70">
    <property type="entry name" value="Aldolase class I"/>
    <property type="match status" value="1"/>
</dbReference>
<dbReference type="InterPro" id="IPR013785">
    <property type="entry name" value="Aldolase_TIM"/>
</dbReference>
<dbReference type="Pfam" id="PF03102">
    <property type="entry name" value="NeuB"/>
    <property type="match status" value="1"/>
</dbReference>